<keyword evidence="11" id="KW-0732">Signal</keyword>
<dbReference type="GO" id="GO:0015276">
    <property type="term" value="F:ligand-gated monoatomic ion channel activity"/>
    <property type="evidence" value="ECO:0007669"/>
    <property type="project" value="InterPro"/>
</dbReference>
<feature type="transmembrane region" description="Helical" evidence="10">
    <location>
        <begin position="395"/>
        <end position="415"/>
    </location>
</feature>
<evidence type="ECO:0000256" key="4">
    <source>
        <dbReference type="ARBA" id="ARBA00022692"/>
    </source>
</evidence>
<feature type="transmembrane region" description="Helical" evidence="10">
    <location>
        <begin position="594"/>
        <end position="616"/>
    </location>
</feature>
<dbReference type="InterPro" id="IPR057074">
    <property type="entry name" value="IR75A_N"/>
</dbReference>
<keyword evidence="5 10" id="KW-1133">Transmembrane helix</keyword>
<feature type="chain" id="PRO_5012051645" evidence="11">
    <location>
        <begin position="22"/>
        <end position="659"/>
    </location>
</feature>
<feature type="transmembrane region" description="Helical" evidence="10">
    <location>
        <begin position="333"/>
        <end position="352"/>
    </location>
</feature>
<feature type="signal peptide" evidence="11">
    <location>
        <begin position="1"/>
        <end position="21"/>
    </location>
</feature>
<dbReference type="Gene3D" id="3.40.190.10">
    <property type="entry name" value="Periplasmic binding protein-like II"/>
    <property type="match status" value="1"/>
</dbReference>
<evidence type="ECO:0000256" key="3">
    <source>
        <dbReference type="ARBA" id="ARBA00022475"/>
    </source>
</evidence>
<keyword evidence="8" id="KW-0325">Glycoprotein</keyword>
<dbReference type="SUPFAM" id="SSF53850">
    <property type="entry name" value="Periplasmic binding protein-like II"/>
    <property type="match status" value="1"/>
</dbReference>
<evidence type="ECO:0000256" key="10">
    <source>
        <dbReference type="SAM" id="Phobius"/>
    </source>
</evidence>
<protein>
    <submittedName>
        <fullName evidence="14">Ionotropic receptor 64a</fullName>
    </submittedName>
</protein>
<evidence type="ECO:0000259" key="13">
    <source>
        <dbReference type="Pfam" id="PF24576"/>
    </source>
</evidence>
<evidence type="ECO:0000313" key="14">
    <source>
        <dbReference type="EMBL" id="AQN78503.1"/>
    </source>
</evidence>
<comment type="similarity">
    <text evidence="2">Belongs to the glutamate-gated ion channel (TC 1.A.10.1) family.</text>
</comment>
<evidence type="ECO:0000256" key="1">
    <source>
        <dbReference type="ARBA" id="ARBA00004651"/>
    </source>
</evidence>
<name>A0A1S5VFS9_9HYME</name>
<organism evidence="14">
    <name type="scientific">Meteorus pulchricornis</name>
    <dbReference type="NCBI Taxonomy" id="51522"/>
    <lineage>
        <taxon>Eukaryota</taxon>
        <taxon>Metazoa</taxon>
        <taxon>Ecdysozoa</taxon>
        <taxon>Arthropoda</taxon>
        <taxon>Hexapoda</taxon>
        <taxon>Insecta</taxon>
        <taxon>Pterygota</taxon>
        <taxon>Neoptera</taxon>
        <taxon>Endopterygota</taxon>
        <taxon>Hymenoptera</taxon>
        <taxon>Apocrita</taxon>
        <taxon>Ichneumonoidea</taxon>
        <taxon>Braconidae</taxon>
        <taxon>Meteorinae</taxon>
        <taxon>Meteorus</taxon>
    </lineage>
</organism>
<evidence type="ECO:0000256" key="2">
    <source>
        <dbReference type="ARBA" id="ARBA00008685"/>
    </source>
</evidence>
<evidence type="ECO:0000259" key="12">
    <source>
        <dbReference type="Pfam" id="PF00060"/>
    </source>
</evidence>
<dbReference type="AlphaFoldDB" id="A0A1S5VFS9"/>
<feature type="region of interest" description="Disordered" evidence="9">
    <location>
        <begin position="628"/>
        <end position="659"/>
    </location>
</feature>
<evidence type="ECO:0000256" key="9">
    <source>
        <dbReference type="SAM" id="MobiDB-lite"/>
    </source>
</evidence>
<evidence type="ECO:0000256" key="11">
    <source>
        <dbReference type="SAM" id="SignalP"/>
    </source>
</evidence>
<evidence type="ECO:0000256" key="8">
    <source>
        <dbReference type="ARBA" id="ARBA00023180"/>
    </source>
</evidence>
<keyword evidence="7 14" id="KW-0675">Receptor</keyword>
<evidence type="ECO:0000256" key="6">
    <source>
        <dbReference type="ARBA" id="ARBA00023136"/>
    </source>
</evidence>
<dbReference type="PANTHER" id="PTHR42643">
    <property type="entry name" value="IONOTROPIC RECEPTOR 20A-RELATED"/>
    <property type="match status" value="1"/>
</dbReference>
<feature type="domain" description="Ionotropic receptor 75a N-terminal" evidence="13">
    <location>
        <begin position="26"/>
        <end position="210"/>
    </location>
</feature>
<dbReference type="InterPro" id="IPR001320">
    <property type="entry name" value="Iontro_rcpt_C"/>
</dbReference>
<accession>A0A1S5VFS9</accession>
<feature type="compositionally biased region" description="Basic and acidic residues" evidence="9">
    <location>
        <begin position="650"/>
        <end position="659"/>
    </location>
</feature>
<keyword evidence="6 10" id="KW-0472">Membrane</keyword>
<dbReference type="GO" id="GO:0050906">
    <property type="term" value="P:detection of stimulus involved in sensory perception"/>
    <property type="evidence" value="ECO:0007669"/>
    <property type="project" value="UniProtKB-ARBA"/>
</dbReference>
<dbReference type="PANTHER" id="PTHR42643:SF33">
    <property type="entry name" value="GLUTAMATE RECEPTOR 2-LIKE PROTEIN"/>
    <property type="match status" value="1"/>
</dbReference>
<feature type="domain" description="Ionotropic glutamate receptor C-terminal" evidence="12">
    <location>
        <begin position="331"/>
        <end position="599"/>
    </location>
</feature>
<sequence length="659" mass="76239">MEISSFIPLLSILFSSTFTRGNLLSNLAEDYFQNIYIEQVVVFGCWDEHERVEFVRSMMQSDFRMTYVNIQPGLSMEKILKVNYYKLGIILDLDCQLNHIIFDQFWEQRLRHNESYFWLMPMSQSETIPNYFEQLPLNIATEMTLAILNNNNASYTLYDIYNPSYRHGGKLNVTYMGRWGLKDGLKIELTQYKYKRRGNLHGLVLNASIVIDHPPVPDYITYINNPIKPHLDTMHRYNYALTRQLRDYYNFTMNLSRGTTWGYLVNGTFNGILGDMVKGIIDFGATPFQYKPERLDVCEYTVQTWLARPCFIFRHPSKNNVSNPFLKPFEMNVWFWIAIFGVLNWSLLYMTAKIERVLDWHPPVNTLDTHPASECALIASAAICQQGLSDGPRIYSGRIVFMSLFLWGLLLYQFYSASVVGSLLAKKPRWINTLQDLVDSNLEIGIEDIAYNYDFFATTLDPVAQQLYREKVAVNKKRKKLPYFTVEEGILRMKKGGFAFHVDVASAYKIIEETFTSAEICDLVEIQLFPPKHTATATSRFSPFKKMVTYGMRQVVEHGMAKRLRDIWMHRRPECPESHNEDPVPVVLEEFSPALFLLSCGIFCAFTAMLGEMYIIRRNNSKVNLANDQPENVNDGNPFGKIISSATSTRSKDPENHIP</sequence>
<comment type="subcellular location">
    <subcellularLocation>
        <location evidence="1">Cell membrane</location>
        <topology evidence="1">Multi-pass membrane protein</topology>
    </subcellularLocation>
</comment>
<dbReference type="Pfam" id="PF24576">
    <property type="entry name" value="IR75A_N"/>
    <property type="match status" value="1"/>
</dbReference>
<dbReference type="EMBL" id="KY445568">
    <property type="protein sequence ID" value="AQN78503.1"/>
    <property type="molecule type" value="mRNA"/>
</dbReference>
<keyword evidence="3" id="KW-1003">Cell membrane</keyword>
<dbReference type="GO" id="GO:0005886">
    <property type="term" value="C:plasma membrane"/>
    <property type="evidence" value="ECO:0007669"/>
    <property type="project" value="UniProtKB-SubCell"/>
</dbReference>
<dbReference type="InterPro" id="IPR052192">
    <property type="entry name" value="Insect_Ionotropic_Sensory_Rcpt"/>
</dbReference>
<dbReference type="Pfam" id="PF00060">
    <property type="entry name" value="Lig_chan"/>
    <property type="match status" value="1"/>
</dbReference>
<evidence type="ECO:0000256" key="5">
    <source>
        <dbReference type="ARBA" id="ARBA00022989"/>
    </source>
</evidence>
<dbReference type="Gene3D" id="1.10.287.70">
    <property type="match status" value="1"/>
</dbReference>
<keyword evidence="4 10" id="KW-0812">Transmembrane</keyword>
<reference evidence="14" key="1">
    <citation type="journal article" date="2017" name="Comp. Biochem. Physiol. Part D Genomics Proteomics">
        <title>Candidate chemosensory genes identified in the endoparasitoid Meteorus pulchricornis (Hymenoptera: Braconidae) by antennal transcriptome analysis.</title>
        <authorList>
            <person name="Sheng S."/>
            <person name="Liao C.W."/>
            <person name="Zheng Y."/>
            <person name="Zhou Y."/>
            <person name="Xu Y."/>
            <person name="Song W.M."/>
            <person name="He P."/>
            <person name="Zhang J."/>
            <person name="Wu F.A."/>
        </authorList>
    </citation>
    <scope>NUCLEOTIDE SEQUENCE</scope>
    <source>
        <strain evidence="14">Zhenjiang</strain>
    </source>
</reference>
<proteinExistence type="evidence at transcript level"/>
<evidence type="ECO:0000256" key="7">
    <source>
        <dbReference type="ARBA" id="ARBA00023170"/>
    </source>
</evidence>